<reference evidence="4" key="1">
    <citation type="submission" date="2025-08" db="UniProtKB">
        <authorList>
            <consortium name="Ensembl"/>
        </authorList>
    </citation>
    <scope>IDENTIFICATION</scope>
</reference>
<reference evidence="4" key="2">
    <citation type="submission" date="2025-09" db="UniProtKB">
        <authorList>
            <consortium name="Ensembl"/>
        </authorList>
    </citation>
    <scope>IDENTIFICATION</scope>
</reference>
<dbReference type="InterPro" id="IPR009003">
    <property type="entry name" value="Peptidase_S1_PA"/>
</dbReference>
<proteinExistence type="predicted"/>
<dbReference type="InterPro" id="IPR001314">
    <property type="entry name" value="Peptidase_S1A"/>
</dbReference>
<organism evidence="4 5">
    <name type="scientific">Oreochromis aureus</name>
    <name type="common">Israeli tilapia</name>
    <name type="synonym">Chromis aureus</name>
    <dbReference type="NCBI Taxonomy" id="47969"/>
    <lineage>
        <taxon>Eukaryota</taxon>
        <taxon>Metazoa</taxon>
        <taxon>Chordata</taxon>
        <taxon>Craniata</taxon>
        <taxon>Vertebrata</taxon>
        <taxon>Euteleostomi</taxon>
        <taxon>Actinopterygii</taxon>
        <taxon>Neopterygii</taxon>
        <taxon>Teleostei</taxon>
        <taxon>Neoteleostei</taxon>
        <taxon>Acanthomorphata</taxon>
        <taxon>Ovalentaria</taxon>
        <taxon>Cichlomorphae</taxon>
        <taxon>Cichliformes</taxon>
        <taxon>Cichlidae</taxon>
        <taxon>African cichlids</taxon>
        <taxon>Pseudocrenilabrinae</taxon>
        <taxon>Oreochromini</taxon>
        <taxon>Oreochromis</taxon>
    </lineage>
</organism>
<dbReference type="PANTHER" id="PTHR24271:SF96">
    <property type="entry name" value="GRANZYME A-RELATED"/>
    <property type="match status" value="1"/>
</dbReference>
<keyword evidence="2" id="KW-0732">Signal</keyword>
<dbReference type="GO" id="GO:0006508">
    <property type="term" value="P:proteolysis"/>
    <property type="evidence" value="ECO:0007669"/>
    <property type="project" value="InterPro"/>
</dbReference>
<dbReference type="KEGG" id="oau:116336428"/>
<dbReference type="Proteomes" id="UP000472276">
    <property type="component" value="Unassembled WGS sequence"/>
</dbReference>
<dbReference type="SMART" id="SM00020">
    <property type="entry name" value="Tryp_SPc"/>
    <property type="match status" value="1"/>
</dbReference>
<evidence type="ECO:0000313" key="4">
    <source>
        <dbReference type="Ensembl" id="ENSOABP00000007118.1"/>
    </source>
</evidence>
<evidence type="ECO:0000256" key="2">
    <source>
        <dbReference type="SAM" id="SignalP"/>
    </source>
</evidence>
<dbReference type="InterPro" id="IPR018114">
    <property type="entry name" value="TRYPSIN_HIS"/>
</dbReference>
<dbReference type="GO" id="GO:0004252">
    <property type="term" value="F:serine-type endopeptidase activity"/>
    <property type="evidence" value="ECO:0007669"/>
    <property type="project" value="InterPro"/>
</dbReference>
<dbReference type="OMA" id="KNRQYHV"/>
<dbReference type="InterPro" id="IPR001254">
    <property type="entry name" value="Trypsin_dom"/>
</dbReference>
<dbReference type="Ensembl" id="ENSOABT00000007366.2">
    <property type="protein sequence ID" value="ENSOABP00000007118.1"/>
    <property type="gene ID" value="ENSOABG00000003938.2"/>
</dbReference>
<dbReference type="PROSITE" id="PS00134">
    <property type="entry name" value="TRYPSIN_HIS"/>
    <property type="match status" value="1"/>
</dbReference>
<feature type="signal peptide" evidence="2">
    <location>
        <begin position="1"/>
        <end position="18"/>
    </location>
</feature>
<evidence type="ECO:0000256" key="1">
    <source>
        <dbReference type="ARBA" id="ARBA00023157"/>
    </source>
</evidence>
<name>A0A668RS90_OREAU</name>
<accession>A0A668RS90</accession>
<gene>
    <name evidence="4" type="primary">LOC116336428</name>
</gene>
<dbReference type="AlphaFoldDB" id="A0A668RS90"/>
<sequence length="264" mass="28979">MMMLSLVFVFVLAGCASGDIEKRIVGGVSCKEDRQYHVQIDSVQGGKTCGGALINTRWVITASHCAEQMVKVKIGLNNKAPLLKQIKGFFKNLFSGSPKNLEQDIDPKQQFTFKDGEQSHDIMLIKLNEDVNPKLPTIRLPPVDGCQKPNMNDPVQIGGWGFKTADVKMASNPKNLKCAMTEIAACGDNDKPDSKYFSDETTTMCAHKPGVESCFGDAGTAVEYNGILHGIIVSNPVDKCANPIVMLNICHYRQWIADTMRNNP</sequence>
<dbReference type="Pfam" id="PF00089">
    <property type="entry name" value="Trypsin"/>
    <property type="match status" value="1"/>
</dbReference>
<keyword evidence="1" id="KW-1015">Disulfide bond</keyword>
<evidence type="ECO:0000313" key="5">
    <source>
        <dbReference type="Proteomes" id="UP000472276"/>
    </source>
</evidence>
<keyword evidence="5" id="KW-1185">Reference proteome</keyword>
<feature type="chain" id="PRO_5025637248" description="Peptidase S1 domain-containing protein" evidence="2">
    <location>
        <begin position="19"/>
        <end position="264"/>
    </location>
</feature>
<dbReference type="GeneID" id="116336428"/>
<dbReference type="PROSITE" id="PS50240">
    <property type="entry name" value="TRYPSIN_DOM"/>
    <property type="match status" value="1"/>
</dbReference>
<dbReference type="Gene3D" id="2.40.10.10">
    <property type="entry name" value="Trypsin-like serine proteases"/>
    <property type="match status" value="2"/>
</dbReference>
<evidence type="ECO:0000259" key="3">
    <source>
        <dbReference type="PROSITE" id="PS50240"/>
    </source>
</evidence>
<dbReference type="InterPro" id="IPR043504">
    <property type="entry name" value="Peptidase_S1_PA_chymotrypsin"/>
</dbReference>
<feature type="domain" description="Peptidase S1" evidence="3">
    <location>
        <begin position="24"/>
        <end position="261"/>
    </location>
</feature>
<protein>
    <recommendedName>
        <fullName evidence="3">Peptidase S1 domain-containing protein</fullName>
    </recommendedName>
</protein>
<dbReference type="PRINTS" id="PR00722">
    <property type="entry name" value="CHYMOTRYPSIN"/>
</dbReference>
<dbReference type="RefSeq" id="XP_031616168.1">
    <property type="nucleotide sequence ID" value="XM_031760308.2"/>
</dbReference>
<dbReference type="PANTHER" id="PTHR24271">
    <property type="entry name" value="KALLIKREIN-RELATED"/>
    <property type="match status" value="1"/>
</dbReference>
<dbReference type="SUPFAM" id="SSF50494">
    <property type="entry name" value="Trypsin-like serine proteases"/>
    <property type="match status" value="1"/>
</dbReference>